<dbReference type="EMBL" id="MDYO01000318">
    <property type="protein sequence ID" value="OQD79309.1"/>
    <property type="molecule type" value="Genomic_DNA"/>
</dbReference>
<comment type="caution">
    <text evidence="2">The sequence shown here is derived from an EMBL/GenBank/DDBJ whole genome shotgun (WGS) entry which is preliminary data.</text>
</comment>
<name>A0A1V6PQM8_9EURO</name>
<protein>
    <submittedName>
        <fullName evidence="2">Uncharacterized protein</fullName>
    </submittedName>
</protein>
<proteinExistence type="predicted"/>
<organism evidence="2 3">
    <name type="scientific">Penicillium solitum</name>
    <dbReference type="NCBI Taxonomy" id="60172"/>
    <lineage>
        <taxon>Eukaryota</taxon>
        <taxon>Fungi</taxon>
        <taxon>Dikarya</taxon>
        <taxon>Ascomycota</taxon>
        <taxon>Pezizomycotina</taxon>
        <taxon>Eurotiomycetes</taxon>
        <taxon>Eurotiomycetidae</taxon>
        <taxon>Eurotiales</taxon>
        <taxon>Aspergillaceae</taxon>
        <taxon>Penicillium</taxon>
    </lineage>
</organism>
<accession>A0A1V6PQM8</accession>
<keyword evidence="3" id="KW-1185">Reference proteome</keyword>
<dbReference type="AlphaFoldDB" id="A0A1V6PQM8"/>
<feature type="non-terminal residue" evidence="2">
    <location>
        <position position="194"/>
    </location>
</feature>
<evidence type="ECO:0000256" key="1">
    <source>
        <dbReference type="SAM" id="MobiDB-lite"/>
    </source>
</evidence>
<evidence type="ECO:0000313" key="2">
    <source>
        <dbReference type="EMBL" id="OQD79309.1"/>
    </source>
</evidence>
<feature type="region of interest" description="Disordered" evidence="1">
    <location>
        <begin position="28"/>
        <end position="54"/>
    </location>
</feature>
<evidence type="ECO:0000313" key="3">
    <source>
        <dbReference type="Proteomes" id="UP000191612"/>
    </source>
</evidence>
<reference evidence="3" key="1">
    <citation type="journal article" date="2017" name="Nat. Microbiol.">
        <title>Global analysis of biosynthetic gene clusters reveals vast potential of secondary metabolite production in Penicillium species.</title>
        <authorList>
            <person name="Nielsen J.C."/>
            <person name="Grijseels S."/>
            <person name="Prigent S."/>
            <person name="Ji B."/>
            <person name="Dainat J."/>
            <person name="Nielsen K.F."/>
            <person name="Frisvad J.C."/>
            <person name="Workman M."/>
            <person name="Nielsen J."/>
        </authorList>
    </citation>
    <scope>NUCLEOTIDE SEQUENCE [LARGE SCALE GENOMIC DNA]</scope>
    <source>
        <strain evidence="3">IBT 29525</strain>
    </source>
</reference>
<gene>
    <name evidence="2" type="ORF">PENSOL_c319G04193</name>
</gene>
<dbReference type="Proteomes" id="UP000191612">
    <property type="component" value="Unassembled WGS sequence"/>
</dbReference>
<sequence>MSETTPLTSTVPDTFTTLRAEIDHERFAENTPTPGPEQLQAVQSTEPRAEPSVASGQRIISLREATQQTVVPSVLDNPTFQQHPAPWADEFAPMVRRQLLCGLGPNETASLDSPRPPTVDPGLANAAVPQTLPMSFDIDSSGGWATSLAVARQGLHWLATRPATSTLTSSLHLDPLLVEWTDTETQRLHHRHVP</sequence>
<dbReference type="STRING" id="60172.A0A1V6PQM8"/>